<feature type="region of interest" description="Disordered" evidence="1">
    <location>
        <begin position="210"/>
        <end position="230"/>
    </location>
</feature>
<dbReference type="InterPro" id="IPR052772">
    <property type="entry name" value="Endo/PolyKinase_Domain-Protein"/>
</dbReference>
<dbReference type="Proteomes" id="UP000184267">
    <property type="component" value="Unassembled WGS sequence"/>
</dbReference>
<dbReference type="OrthoDB" id="4080456at2759"/>
<organism evidence="3 4">
    <name type="scientific">Trametes pubescens</name>
    <name type="common">White-rot fungus</name>
    <dbReference type="NCBI Taxonomy" id="154538"/>
    <lineage>
        <taxon>Eukaryota</taxon>
        <taxon>Fungi</taxon>
        <taxon>Dikarya</taxon>
        <taxon>Basidiomycota</taxon>
        <taxon>Agaricomycotina</taxon>
        <taxon>Agaricomycetes</taxon>
        <taxon>Polyporales</taxon>
        <taxon>Polyporaceae</taxon>
        <taxon>Trametes</taxon>
    </lineage>
</organism>
<feature type="compositionally biased region" description="Low complexity" evidence="1">
    <location>
        <begin position="211"/>
        <end position="222"/>
    </location>
</feature>
<feature type="domain" description="Smr" evidence="2">
    <location>
        <begin position="542"/>
        <end position="617"/>
    </location>
</feature>
<dbReference type="SMART" id="SM00463">
    <property type="entry name" value="SMR"/>
    <property type="match status" value="1"/>
</dbReference>
<dbReference type="STRING" id="154538.A0A1M2VUE4"/>
<evidence type="ECO:0000313" key="4">
    <source>
        <dbReference type="Proteomes" id="UP000184267"/>
    </source>
</evidence>
<dbReference type="InterPro" id="IPR036063">
    <property type="entry name" value="Smr_dom_sf"/>
</dbReference>
<dbReference type="PANTHER" id="PTHR46535">
    <property type="entry name" value="NEDD4-BINDING PROTEIN 2"/>
    <property type="match status" value="1"/>
</dbReference>
<comment type="caution">
    <text evidence="3">The sequence shown here is derived from an EMBL/GenBank/DDBJ whole genome shotgun (WGS) entry which is preliminary data.</text>
</comment>
<dbReference type="CDD" id="cd14279">
    <property type="entry name" value="CUE"/>
    <property type="match status" value="1"/>
</dbReference>
<dbReference type="EMBL" id="MNAD01000670">
    <property type="protein sequence ID" value="OJT11234.1"/>
    <property type="molecule type" value="Genomic_DNA"/>
</dbReference>
<dbReference type="PANTHER" id="PTHR46535:SF1">
    <property type="entry name" value="NEDD4-BINDING PROTEIN 2"/>
    <property type="match status" value="1"/>
</dbReference>
<dbReference type="OMA" id="GEVAFYF"/>
<feature type="region of interest" description="Disordered" evidence="1">
    <location>
        <begin position="365"/>
        <end position="387"/>
    </location>
</feature>
<reference evidence="3 4" key="1">
    <citation type="submission" date="2016-10" db="EMBL/GenBank/DDBJ databases">
        <title>Genome sequence of the basidiomycete white-rot fungus Trametes pubescens.</title>
        <authorList>
            <person name="Makela M.R."/>
            <person name="Granchi Z."/>
            <person name="Peng M."/>
            <person name="De Vries R.P."/>
            <person name="Grigoriev I."/>
            <person name="Riley R."/>
            <person name="Hilden K."/>
        </authorList>
    </citation>
    <scope>NUCLEOTIDE SEQUENCE [LARGE SCALE GENOMIC DNA]</scope>
    <source>
        <strain evidence="3 4">FBCC735</strain>
    </source>
</reference>
<evidence type="ECO:0000313" key="3">
    <source>
        <dbReference type="EMBL" id="OJT11234.1"/>
    </source>
</evidence>
<dbReference type="GO" id="GO:0005634">
    <property type="term" value="C:nucleus"/>
    <property type="evidence" value="ECO:0007669"/>
    <property type="project" value="TreeGrafter"/>
</dbReference>
<dbReference type="InterPro" id="IPR002625">
    <property type="entry name" value="Smr_dom"/>
</dbReference>
<dbReference type="AlphaFoldDB" id="A0A1M2VUE4"/>
<dbReference type="Pfam" id="PF01713">
    <property type="entry name" value="Smr"/>
    <property type="match status" value="1"/>
</dbReference>
<gene>
    <name evidence="3" type="ORF">TRAPUB_12278</name>
</gene>
<dbReference type="SUPFAM" id="SSF160443">
    <property type="entry name" value="SMR domain-like"/>
    <property type="match status" value="1"/>
</dbReference>
<protein>
    <recommendedName>
        <fullName evidence="2">Smr domain-containing protein</fullName>
    </recommendedName>
</protein>
<feature type="compositionally biased region" description="Pro residues" evidence="1">
    <location>
        <begin position="377"/>
        <end position="387"/>
    </location>
</feature>
<sequence length="617" mass="67387">MSSQPTIQDILQAEFSPPLDTSLIAAIVADYVFESEVNSGDELKKLREVLKDLASSAEKELVDADSFPDFTQFNIPPASLVDDSSSSYDYSTTDNSAYASTSSDTSGQQPFSSAIGFLKAVFPHIPTERFRGVLAAHGGDNDVLDMEVIVEELLTGEYVRELEERGLDEAESAALGYEAPWEIVEKKKKGMKQKKPNKKGTTITLVDIRQQQHARPAPSSSQPAPPDPWTQLASVASHLSTLIPTHPESFFQSIFHSPQYPTPSRALRAAIVQIARSLSKSEDELNADETPYLYAMLEIITTWPKYSDLNVEERDQLLEDALFALRATGRDPNSALDVVSLLIDLDSDFSSREYTWGVYHQPAAPTPVPKTTARLPSGPPPVPPPPNIARRALSSPTSEKPRVAPNAWQTVPVKFTPDGPNPLAGIIRAYSKPDATLPARKVRGSGNGLGKGGKGDVGELRLGKRAVAKRRAWELSEQRRAALREASKAWQKGSSKNHGGEVAFYFAERARELQQQQQKEQLDTAREMVLRTRTTHPNSEVIDLHGTTVAEAVSIVREYLAEHGATYAKALKVITGRGNHSRNGVGVLGPAVRNALIADGWTVDTCDGGLVIRGRSR</sequence>
<dbReference type="Gene3D" id="3.30.1370.110">
    <property type="match status" value="1"/>
</dbReference>
<accession>A0A1M2VUE4</accession>
<evidence type="ECO:0000259" key="2">
    <source>
        <dbReference type="PROSITE" id="PS50828"/>
    </source>
</evidence>
<name>A0A1M2VUE4_TRAPU</name>
<evidence type="ECO:0000256" key="1">
    <source>
        <dbReference type="SAM" id="MobiDB-lite"/>
    </source>
</evidence>
<dbReference type="PROSITE" id="PS50828">
    <property type="entry name" value="SMR"/>
    <property type="match status" value="1"/>
</dbReference>
<proteinExistence type="predicted"/>
<dbReference type="GO" id="GO:0004519">
    <property type="term" value="F:endonuclease activity"/>
    <property type="evidence" value="ECO:0007669"/>
    <property type="project" value="TreeGrafter"/>
</dbReference>
<keyword evidence="4" id="KW-1185">Reference proteome</keyword>